<organism evidence="2 3">
    <name type="scientific">Lates japonicus</name>
    <name type="common">Japanese lates</name>
    <dbReference type="NCBI Taxonomy" id="270547"/>
    <lineage>
        <taxon>Eukaryota</taxon>
        <taxon>Metazoa</taxon>
        <taxon>Chordata</taxon>
        <taxon>Craniata</taxon>
        <taxon>Vertebrata</taxon>
        <taxon>Euteleostomi</taxon>
        <taxon>Actinopterygii</taxon>
        <taxon>Neopterygii</taxon>
        <taxon>Teleostei</taxon>
        <taxon>Neoteleostei</taxon>
        <taxon>Acanthomorphata</taxon>
        <taxon>Carangaria</taxon>
        <taxon>Carangaria incertae sedis</taxon>
        <taxon>Centropomidae</taxon>
        <taxon>Lates</taxon>
    </lineage>
</organism>
<comment type="caution">
    <text evidence="2">The sequence shown here is derived from an EMBL/GenBank/DDBJ whole genome shotgun (WGS) entry which is preliminary data.</text>
</comment>
<sequence length="271" mass="29930">MPRKSKRSQATKLQWQQQRESQCAAPCEQAEGPGPQSRDLVRESVVSPAEAVNQAGQRDAVCVPQVSYADVVKRGRHSETLCVAESVQMHQHSFITSTDLDRVLDKGNVLYKQARQMFPQHAHLTTDELPDLVPAHRHVFHADKTLLSRYGTLGDPLPGAVDSFLDLEAGLSCLLSDVQYALLLMTGLCIAVFRTRSGSDMIDRIRMCHKSFGTQSTCNCELKPVEFHSENTANQSEVMPDTQTTTPSPVVVDAPKTNTVVTDLSDDMSHE</sequence>
<feature type="region of interest" description="Disordered" evidence="1">
    <location>
        <begin position="231"/>
        <end position="253"/>
    </location>
</feature>
<keyword evidence="3" id="KW-1185">Reference proteome</keyword>
<dbReference type="AlphaFoldDB" id="A0AAD3NLJ2"/>
<feature type="non-terminal residue" evidence="2">
    <location>
        <position position="1"/>
    </location>
</feature>
<evidence type="ECO:0000313" key="2">
    <source>
        <dbReference type="EMBL" id="GLD73925.1"/>
    </source>
</evidence>
<evidence type="ECO:0000313" key="3">
    <source>
        <dbReference type="Proteomes" id="UP001279410"/>
    </source>
</evidence>
<accession>A0AAD3NLJ2</accession>
<feature type="region of interest" description="Disordered" evidence="1">
    <location>
        <begin position="1"/>
        <end position="39"/>
    </location>
</feature>
<gene>
    <name evidence="2" type="ORF">AKAME5_002525100</name>
</gene>
<feature type="compositionally biased region" description="Polar residues" evidence="1">
    <location>
        <begin position="10"/>
        <end position="21"/>
    </location>
</feature>
<proteinExistence type="predicted"/>
<dbReference type="EMBL" id="BRZM01001892">
    <property type="protein sequence ID" value="GLD73925.1"/>
    <property type="molecule type" value="Genomic_DNA"/>
</dbReference>
<reference evidence="2" key="1">
    <citation type="submission" date="2022-08" db="EMBL/GenBank/DDBJ databases">
        <title>Genome sequencing of akame (Lates japonicus).</title>
        <authorList>
            <person name="Hashiguchi Y."/>
            <person name="Takahashi H."/>
        </authorList>
    </citation>
    <scope>NUCLEOTIDE SEQUENCE</scope>
    <source>
        <strain evidence="2">Kochi</strain>
    </source>
</reference>
<dbReference type="Proteomes" id="UP001279410">
    <property type="component" value="Unassembled WGS sequence"/>
</dbReference>
<evidence type="ECO:0000256" key="1">
    <source>
        <dbReference type="SAM" id="MobiDB-lite"/>
    </source>
</evidence>
<feature type="compositionally biased region" description="Polar residues" evidence="1">
    <location>
        <begin position="231"/>
        <end position="248"/>
    </location>
</feature>
<name>A0AAD3NLJ2_LATJO</name>
<dbReference type="Gene3D" id="3.90.70.120">
    <property type="match status" value="1"/>
</dbReference>
<protein>
    <submittedName>
        <fullName evidence="2">Uncharacterized protein</fullName>
    </submittedName>
</protein>